<feature type="compositionally biased region" description="Basic residues" evidence="1">
    <location>
        <begin position="358"/>
        <end position="367"/>
    </location>
</feature>
<sequence length="405" mass="43784">ERVQGVPRGAGCRHPGVVRAAASAALTATLAADPAGGRRLRPLPGGRQPPRARPVRRGHDRRATERAGGHRVVDRGRPEARPAVRVALVDADVAPARHRHAPHHRRDGTAGVGSPGAGAGQRAAPRRCDRAHRPCAGVRCAGGRAELGRRDRGEGDPHRRSRPQRCPCLPLHQRGHRAAGRWTLAGGMVRGRRGGEARVRPHRRLRQRAGPRVARVPQPADHAAGPHHRGHRRRRRHAARLRPRRAGSRLRVPGRVRGCPGAPGPRARPRVPRSAARSHRDGGAPRQRTAAAAGGRCRRAGRPRQPRLAGGLRRGGPGGGGTAGVRMVEPARHRPASGPAPRHRRLRHPRHGFDLLPRPRRGGRRLPGRGAHLVGRAHDHPAVGGRARRHGQPRRQPLRGARRGV</sequence>
<feature type="compositionally biased region" description="Basic residues" evidence="1">
    <location>
        <begin position="96"/>
        <end position="106"/>
    </location>
</feature>
<feature type="non-terminal residue" evidence="2">
    <location>
        <position position="405"/>
    </location>
</feature>
<feature type="region of interest" description="Disordered" evidence="1">
    <location>
        <begin position="31"/>
        <end position="80"/>
    </location>
</feature>
<dbReference type="AlphaFoldDB" id="A0A6J4HDA5"/>
<feature type="region of interest" description="Disordered" evidence="1">
    <location>
        <begin position="93"/>
        <end position="130"/>
    </location>
</feature>
<feature type="compositionally biased region" description="Basic residues" evidence="1">
    <location>
        <begin position="341"/>
        <end position="350"/>
    </location>
</feature>
<proteinExistence type="predicted"/>
<reference evidence="2" key="1">
    <citation type="submission" date="2020-02" db="EMBL/GenBank/DDBJ databases">
        <authorList>
            <person name="Meier V. D."/>
        </authorList>
    </citation>
    <scope>NUCLEOTIDE SEQUENCE</scope>
    <source>
        <strain evidence="2">AVDCRST_MAG50</strain>
    </source>
</reference>
<feature type="compositionally biased region" description="Basic residues" evidence="1">
    <location>
        <begin position="225"/>
        <end position="254"/>
    </location>
</feature>
<feature type="compositionally biased region" description="Basic residues" evidence="1">
    <location>
        <begin position="386"/>
        <end position="405"/>
    </location>
</feature>
<dbReference type="EMBL" id="CADCTF010000030">
    <property type="protein sequence ID" value="CAA9221533.1"/>
    <property type="molecule type" value="Genomic_DNA"/>
</dbReference>
<evidence type="ECO:0000313" key="2">
    <source>
        <dbReference type="EMBL" id="CAA9221533.1"/>
    </source>
</evidence>
<gene>
    <name evidence="2" type="ORF">AVDCRST_MAG50-607</name>
</gene>
<feature type="region of interest" description="Disordered" evidence="1">
    <location>
        <begin position="147"/>
        <end position="171"/>
    </location>
</feature>
<feature type="region of interest" description="Disordered" evidence="1">
    <location>
        <begin position="206"/>
        <end position="405"/>
    </location>
</feature>
<feature type="compositionally biased region" description="Low complexity" evidence="1">
    <location>
        <begin position="31"/>
        <end position="49"/>
    </location>
</feature>
<name>A0A6J4HDA5_9ACTN</name>
<evidence type="ECO:0000256" key="1">
    <source>
        <dbReference type="SAM" id="MobiDB-lite"/>
    </source>
</evidence>
<feature type="compositionally biased region" description="Gly residues" evidence="1">
    <location>
        <begin position="312"/>
        <end position="323"/>
    </location>
</feature>
<feature type="compositionally biased region" description="Low complexity" evidence="1">
    <location>
        <begin position="284"/>
        <end position="295"/>
    </location>
</feature>
<feature type="compositionally biased region" description="Gly residues" evidence="1">
    <location>
        <begin position="110"/>
        <end position="119"/>
    </location>
</feature>
<feature type="compositionally biased region" description="Basic residues" evidence="1">
    <location>
        <begin position="296"/>
        <end position="305"/>
    </location>
</feature>
<feature type="compositionally biased region" description="Basic and acidic residues" evidence="1">
    <location>
        <begin position="61"/>
        <end position="80"/>
    </location>
</feature>
<organism evidence="2">
    <name type="scientific">uncultured Acidimicrobiales bacterium</name>
    <dbReference type="NCBI Taxonomy" id="310071"/>
    <lineage>
        <taxon>Bacteria</taxon>
        <taxon>Bacillati</taxon>
        <taxon>Actinomycetota</taxon>
        <taxon>Acidimicrobiia</taxon>
        <taxon>Acidimicrobiales</taxon>
        <taxon>environmental samples</taxon>
    </lineage>
</organism>
<feature type="compositionally biased region" description="Basic and acidic residues" evidence="1">
    <location>
        <begin position="147"/>
        <end position="158"/>
    </location>
</feature>
<feature type="non-terminal residue" evidence="2">
    <location>
        <position position="1"/>
    </location>
</feature>
<protein>
    <submittedName>
        <fullName evidence="2">Uncharacterized protein</fullName>
    </submittedName>
</protein>
<accession>A0A6J4HDA5</accession>